<dbReference type="Proteomes" id="UP000011528">
    <property type="component" value="Unassembled WGS sequence"/>
</dbReference>
<gene>
    <name evidence="2" type="ORF">C462_10812</name>
</gene>
<organism evidence="2 3">
    <name type="scientific">Halorubrum distributum JCM 13916</name>
    <dbReference type="NCBI Taxonomy" id="1230455"/>
    <lineage>
        <taxon>Archaea</taxon>
        <taxon>Methanobacteriati</taxon>
        <taxon>Methanobacteriota</taxon>
        <taxon>Stenosarchaea group</taxon>
        <taxon>Halobacteria</taxon>
        <taxon>Halobacteriales</taxon>
        <taxon>Haloferacaceae</taxon>
        <taxon>Halorubrum</taxon>
        <taxon>Halorubrum distributum group</taxon>
    </lineage>
</organism>
<name>M0PJX2_9EURY</name>
<comment type="caution">
    <text evidence="2">The sequence shown here is derived from an EMBL/GenBank/DDBJ whole genome shotgun (WGS) entry which is preliminary data.</text>
</comment>
<dbReference type="AlphaFoldDB" id="M0PJX2"/>
<proteinExistence type="predicted"/>
<protein>
    <submittedName>
        <fullName evidence="2">Uncharacterized protein</fullName>
    </submittedName>
</protein>
<reference evidence="2 3" key="1">
    <citation type="journal article" date="2014" name="PLoS Genet.">
        <title>Phylogenetically driven sequencing of extremely halophilic archaea reveals strategies for static and dynamic osmo-response.</title>
        <authorList>
            <person name="Becker E.A."/>
            <person name="Seitzer P.M."/>
            <person name="Tritt A."/>
            <person name="Larsen D."/>
            <person name="Krusor M."/>
            <person name="Yao A.I."/>
            <person name="Wu D."/>
            <person name="Madern D."/>
            <person name="Eisen J.A."/>
            <person name="Darling A.E."/>
            <person name="Facciotti M.T."/>
        </authorList>
    </citation>
    <scope>NUCLEOTIDE SEQUENCE [LARGE SCALE GENOMIC DNA]</scope>
    <source>
        <strain evidence="2 3">JCM 13916</strain>
    </source>
</reference>
<evidence type="ECO:0000256" key="1">
    <source>
        <dbReference type="SAM" id="MobiDB-lite"/>
    </source>
</evidence>
<sequence length="289" mass="32741">MAHGILWVGSRFEEDVVLPYLRDAVADDGLFVTNSLYVDFEIESDDCDLIVKGSTDPVVVDNDGTPVLPTEVKTKNSLEYLDEPNEHHKAQLHAYMVGLSQKYDVDVKRGCLIYGGRDSFDLKIFDIEFDTEFWQKTVVSWGTEHTEYRLDGELPPATPRFGWECDFCSYRERCGKSNRPVSDRGFRGFLPLMEYPRSQVAEYLKADPDAMLTPTLAERYPDLATEHGVSQWRCTACSEQFDHDEVDWGGDTDTPPLCACCAREDTPAPLTGPWPPAYSEQIDKEERSG</sequence>
<dbReference type="Gene3D" id="3.90.320.10">
    <property type="match status" value="1"/>
</dbReference>
<dbReference type="EMBL" id="AOJJ01000071">
    <property type="protein sequence ID" value="EMA70332.1"/>
    <property type="molecule type" value="Genomic_DNA"/>
</dbReference>
<evidence type="ECO:0000313" key="2">
    <source>
        <dbReference type="EMBL" id="EMA70332.1"/>
    </source>
</evidence>
<accession>M0PJX2</accession>
<evidence type="ECO:0000313" key="3">
    <source>
        <dbReference type="Proteomes" id="UP000011528"/>
    </source>
</evidence>
<feature type="region of interest" description="Disordered" evidence="1">
    <location>
        <begin position="267"/>
        <end position="289"/>
    </location>
</feature>
<dbReference type="InterPro" id="IPR011604">
    <property type="entry name" value="PDDEXK-like_dom_sf"/>
</dbReference>